<keyword evidence="2" id="KW-1133">Transmembrane helix</keyword>
<sequence>MSNTPREPRDPHDSDERIADETRTDASPGTAPAGNTGRRTTLLRKFGVGLLGLIGGLLVGLVARFIVPGDPPLVVALLLGAVTITLAVAGVAIALVIDHRYPARRTRKSATDRPRPSASVEGNQRKGNVMRKVGIGALGVIGGVLLALIVQDLLATAFFSNGTIPPGPGIVLGFLMPVFAVLGAVVAVLIHHRSTRRTSERATDE</sequence>
<keyword evidence="2" id="KW-0472">Membrane</keyword>
<proteinExistence type="predicted"/>
<comment type="caution">
    <text evidence="3">The sequence shown here is derived from an EMBL/GenBank/DDBJ whole genome shotgun (WGS) entry which is preliminary data.</text>
</comment>
<dbReference type="EMBL" id="VKKG01000003">
    <property type="protein sequence ID" value="TRY18172.1"/>
    <property type="molecule type" value="Genomic_DNA"/>
</dbReference>
<dbReference type="Proteomes" id="UP000317638">
    <property type="component" value="Unassembled WGS sequence"/>
</dbReference>
<feature type="transmembrane region" description="Helical" evidence="2">
    <location>
        <begin position="73"/>
        <end position="97"/>
    </location>
</feature>
<keyword evidence="4" id="KW-1185">Reference proteome</keyword>
<gene>
    <name evidence="3" type="ORF">FOJ82_08955</name>
</gene>
<dbReference type="AlphaFoldDB" id="A0A553K0E5"/>
<evidence type="ECO:0000313" key="3">
    <source>
        <dbReference type="EMBL" id="TRY18172.1"/>
    </source>
</evidence>
<feature type="region of interest" description="Disordered" evidence="1">
    <location>
        <begin position="1"/>
        <end position="38"/>
    </location>
</feature>
<reference evidence="3 4" key="1">
    <citation type="submission" date="2019-07" db="EMBL/GenBank/DDBJ databases">
        <authorList>
            <person name="Zhou L.-Y."/>
        </authorList>
    </citation>
    <scope>NUCLEOTIDE SEQUENCE [LARGE SCALE GENOMIC DNA]</scope>
    <source>
        <strain evidence="3 4">YIM 101269</strain>
    </source>
</reference>
<accession>A0A553K0E5</accession>
<evidence type="ECO:0000313" key="4">
    <source>
        <dbReference type="Proteomes" id="UP000317638"/>
    </source>
</evidence>
<feature type="compositionally biased region" description="Basic and acidic residues" evidence="1">
    <location>
        <begin position="1"/>
        <end position="24"/>
    </location>
</feature>
<name>A0A553K0E5_9ACTN</name>
<feature type="transmembrane region" description="Helical" evidence="2">
    <location>
        <begin position="46"/>
        <end position="67"/>
    </location>
</feature>
<organism evidence="3 4">
    <name type="scientific">Tessaracoccus rhinocerotis</name>
    <dbReference type="NCBI Taxonomy" id="1689449"/>
    <lineage>
        <taxon>Bacteria</taxon>
        <taxon>Bacillati</taxon>
        <taxon>Actinomycetota</taxon>
        <taxon>Actinomycetes</taxon>
        <taxon>Propionibacteriales</taxon>
        <taxon>Propionibacteriaceae</taxon>
        <taxon>Tessaracoccus</taxon>
    </lineage>
</organism>
<dbReference type="RefSeq" id="WP_143938148.1">
    <property type="nucleotide sequence ID" value="NZ_VKKG01000003.1"/>
</dbReference>
<protein>
    <submittedName>
        <fullName evidence="3">DUF456 domain-containing protein</fullName>
    </submittedName>
</protein>
<feature type="transmembrane region" description="Helical" evidence="2">
    <location>
        <begin position="133"/>
        <end position="150"/>
    </location>
</feature>
<evidence type="ECO:0000256" key="1">
    <source>
        <dbReference type="SAM" id="MobiDB-lite"/>
    </source>
</evidence>
<feature type="transmembrane region" description="Helical" evidence="2">
    <location>
        <begin position="170"/>
        <end position="191"/>
    </location>
</feature>
<evidence type="ECO:0000256" key="2">
    <source>
        <dbReference type="SAM" id="Phobius"/>
    </source>
</evidence>
<keyword evidence="2" id="KW-0812">Transmembrane</keyword>